<sequence>MPPRSHSPLTESAFDHHFARHLPGESGPPRQSRQVTAACWSYAPPTPVDSPKLLAWSEPLANALGLAVGNTEKVAELLAGNRLLPGMKPIAACYGGHQFGNWAGQLGDGRAISLGDMLAPDGQRWEFQLKGAGLTPYSRRADGRAVLRSSLREFVCSEAMFHLGVPTTRALALVGTGEPVMRDMFYDGRPEMEPGAIVTRVAPSFVRFGSFEIFAARGDVERLQQLADYVIAHHFPEIDAADPDRYALWFAEVARRTAVLMAHWLRVGFVHGVMNTDNLSILGLTIDYGPFGWLDVFDPEFTPNTTDQGGRYAYAQQPGVAQWNLLRLADALLPLVHRPEVLEPGLDAFGETFESEWRRQALQKIGLEAAENRGEDDLMARLLGILMLTEVDTTLFFRALMTLDPARLPATGLPPELEGCFYTPQILPTAFVSRLRDWLAAYSARLRDEGVSDETRQARMAAANPWIIPRNYVLQEAINAATDGDLSLLQQLLIAIRNPYTAQPEHARFAAKRPEWARQAPGCSALSCSS</sequence>
<feature type="binding site" evidence="8">
    <location>
        <position position="200"/>
    </location>
    <ligand>
        <name>ATP</name>
        <dbReference type="ChEBI" id="CHEBI:30616"/>
    </ligand>
</feature>
<keyword evidence="6 8" id="KW-0067">ATP-binding</keyword>
<evidence type="ECO:0000313" key="10">
    <source>
        <dbReference type="Proteomes" id="UP000886689"/>
    </source>
</evidence>
<comment type="similarity">
    <text evidence="1 8">Belongs to the SELO family.</text>
</comment>
<feature type="binding site" evidence="8">
    <location>
        <position position="207"/>
    </location>
    <ligand>
        <name>ATP</name>
        <dbReference type="ChEBI" id="CHEBI:30616"/>
    </ligand>
</feature>
<keyword evidence="2 8" id="KW-0808">Transferase</keyword>
<feature type="binding site" evidence="8">
    <location>
        <position position="278"/>
    </location>
    <ligand>
        <name>Mg(2+)</name>
        <dbReference type="ChEBI" id="CHEBI:18420"/>
    </ligand>
</feature>
<evidence type="ECO:0000256" key="4">
    <source>
        <dbReference type="ARBA" id="ARBA00022723"/>
    </source>
</evidence>
<comment type="catalytic activity">
    <reaction evidence="8">
        <text>L-seryl-[protein] + UTP = O-(5'-uridylyl)-L-seryl-[protein] + diphosphate</text>
        <dbReference type="Rhea" id="RHEA:64604"/>
        <dbReference type="Rhea" id="RHEA-COMP:9863"/>
        <dbReference type="Rhea" id="RHEA-COMP:16635"/>
        <dbReference type="ChEBI" id="CHEBI:29999"/>
        <dbReference type="ChEBI" id="CHEBI:33019"/>
        <dbReference type="ChEBI" id="CHEBI:46398"/>
        <dbReference type="ChEBI" id="CHEBI:156051"/>
    </reaction>
</comment>
<keyword evidence="4 8" id="KW-0479">Metal-binding</keyword>
<feature type="binding site" evidence="8">
    <location>
        <position position="109"/>
    </location>
    <ligand>
        <name>ATP</name>
        <dbReference type="ChEBI" id="CHEBI:30616"/>
    </ligand>
</feature>
<dbReference type="Proteomes" id="UP000886689">
    <property type="component" value="Unassembled WGS sequence"/>
</dbReference>
<comment type="catalytic activity">
    <reaction evidence="8">
        <text>L-histidyl-[protein] + UTP = N(tele)-(5'-uridylyl)-L-histidyl-[protein] + diphosphate</text>
        <dbReference type="Rhea" id="RHEA:83891"/>
        <dbReference type="Rhea" id="RHEA-COMP:9745"/>
        <dbReference type="Rhea" id="RHEA-COMP:20239"/>
        <dbReference type="ChEBI" id="CHEBI:29979"/>
        <dbReference type="ChEBI" id="CHEBI:33019"/>
        <dbReference type="ChEBI" id="CHEBI:46398"/>
        <dbReference type="ChEBI" id="CHEBI:233474"/>
    </reaction>
</comment>
<evidence type="ECO:0000256" key="7">
    <source>
        <dbReference type="ARBA" id="ARBA00022842"/>
    </source>
</evidence>
<comment type="cofactor">
    <cofactor evidence="8">
        <name>Mg(2+)</name>
        <dbReference type="ChEBI" id="CHEBI:18420"/>
    </cofactor>
    <cofactor evidence="8">
        <name>Mn(2+)</name>
        <dbReference type="ChEBI" id="CHEBI:29035"/>
    </cofactor>
</comment>
<comment type="catalytic activity">
    <reaction evidence="8">
        <text>L-seryl-[protein] + ATP = 3-O-(5'-adenylyl)-L-seryl-[protein] + diphosphate</text>
        <dbReference type="Rhea" id="RHEA:58120"/>
        <dbReference type="Rhea" id="RHEA-COMP:9863"/>
        <dbReference type="Rhea" id="RHEA-COMP:15073"/>
        <dbReference type="ChEBI" id="CHEBI:29999"/>
        <dbReference type="ChEBI" id="CHEBI:30616"/>
        <dbReference type="ChEBI" id="CHEBI:33019"/>
        <dbReference type="ChEBI" id="CHEBI:142516"/>
        <dbReference type="EC" id="2.7.7.108"/>
    </reaction>
</comment>
<evidence type="ECO:0000256" key="1">
    <source>
        <dbReference type="ARBA" id="ARBA00009747"/>
    </source>
</evidence>
<dbReference type="GO" id="GO:0005524">
    <property type="term" value="F:ATP binding"/>
    <property type="evidence" value="ECO:0007669"/>
    <property type="project" value="UniProtKB-UniRule"/>
</dbReference>
<dbReference type="GO" id="GO:0000287">
    <property type="term" value="F:magnesium ion binding"/>
    <property type="evidence" value="ECO:0007669"/>
    <property type="project" value="UniProtKB-UniRule"/>
</dbReference>
<evidence type="ECO:0000256" key="2">
    <source>
        <dbReference type="ARBA" id="ARBA00022679"/>
    </source>
</evidence>
<reference evidence="9" key="1">
    <citation type="submission" date="2020-10" db="EMBL/GenBank/DDBJ databases">
        <title>Connecting structure to function with the recovery of over 1000 high-quality activated sludge metagenome-assembled genomes encoding full-length rRNA genes using long-read sequencing.</title>
        <authorList>
            <person name="Singleton C.M."/>
            <person name="Petriglieri F."/>
            <person name="Kristensen J.M."/>
            <person name="Kirkegaard R.H."/>
            <person name="Michaelsen T.Y."/>
            <person name="Andersen M.H."/>
            <person name="Karst S.M."/>
            <person name="Dueholm M.S."/>
            <person name="Nielsen P.H."/>
            <person name="Albertsen M."/>
        </authorList>
    </citation>
    <scope>NUCLEOTIDE SEQUENCE</scope>
    <source>
        <strain evidence="9">Hirt_18-Q3-R61-65_BATAC.395</strain>
    </source>
</reference>
<dbReference type="PANTHER" id="PTHR32057">
    <property type="entry name" value="PROTEIN ADENYLYLTRANSFERASE SELO, MITOCHONDRIAL"/>
    <property type="match status" value="1"/>
</dbReference>
<dbReference type="EC" id="2.7.7.108" evidence="8"/>
<dbReference type="EMBL" id="JADJUC010000031">
    <property type="protein sequence ID" value="MBK8525460.1"/>
    <property type="molecule type" value="Genomic_DNA"/>
</dbReference>
<feature type="binding site" evidence="8">
    <location>
        <position position="107"/>
    </location>
    <ligand>
        <name>ATP</name>
        <dbReference type="ChEBI" id="CHEBI:30616"/>
    </ligand>
</feature>
<feature type="binding site" evidence="8">
    <location>
        <position position="143"/>
    </location>
    <ligand>
        <name>ATP</name>
        <dbReference type="ChEBI" id="CHEBI:30616"/>
    </ligand>
</feature>
<dbReference type="PANTHER" id="PTHR32057:SF14">
    <property type="entry name" value="PROTEIN ADENYLYLTRANSFERASE SELO, MITOCHONDRIAL"/>
    <property type="match status" value="1"/>
</dbReference>
<feature type="binding site" evidence="8">
    <location>
        <position position="287"/>
    </location>
    <ligand>
        <name>Mg(2+)</name>
        <dbReference type="ChEBI" id="CHEBI:18420"/>
    </ligand>
</feature>
<keyword evidence="5 8" id="KW-0547">Nucleotide-binding</keyword>
<dbReference type="AlphaFoldDB" id="A0A9D7K2Y5"/>
<feature type="binding site" evidence="8">
    <location>
        <position position="110"/>
    </location>
    <ligand>
        <name>ATP</name>
        <dbReference type="ChEBI" id="CHEBI:30616"/>
    </ligand>
</feature>
<keyword evidence="3 8" id="KW-0548">Nucleotidyltransferase</keyword>
<dbReference type="HAMAP" id="MF_00692">
    <property type="entry name" value="SelO"/>
    <property type="match status" value="1"/>
</dbReference>
<dbReference type="Pfam" id="PF02696">
    <property type="entry name" value="SelO"/>
    <property type="match status" value="1"/>
</dbReference>
<evidence type="ECO:0000256" key="8">
    <source>
        <dbReference type="HAMAP-Rule" id="MF_00692"/>
    </source>
</evidence>
<proteinExistence type="inferred from homology"/>
<comment type="function">
    <text evidence="8">Nucleotidyltransferase involved in the post-translational modification of proteins. It can catalyze the addition of adenosine monophosphate (AMP) or uridine monophosphate (UMP) to a protein, resulting in modifications known as AMPylation and UMPylation.</text>
</comment>
<feature type="active site" description="Proton acceptor" evidence="8">
    <location>
        <position position="277"/>
    </location>
</feature>
<feature type="binding site" evidence="8">
    <location>
        <position position="130"/>
    </location>
    <ligand>
        <name>ATP</name>
        <dbReference type="ChEBI" id="CHEBI:30616"/>
    </ligand>
</feature>
<gene>
    <name evidence="8" type="primary">ydiU</name>
    <name evidence="8" type="synonym">selO</name>
    <name evidence="9" type="ORF">IPL58_16370</name>
</gene>
<comment type="catalytic activity">
    <reaction evidence="8">
        <text>L-tyrosyl-[protein] + UTP = O-(5'-uridylyl)-L-tyrosyl-[protein] + diphosphate</text>
        <dbReference type="Rhea" id="RHEA:83887"/>
        <dbReference type="Rhea" id="RHEA-COMP:10136"/>
        <dbReference type="Rhea" id="RHEA-COMP:20238"/>
        <dbReference type="ChEBI" id="CHEBI:33019"/>
        <dbReference type="ChEBI" id="CHEBI:46398"/>
        <dbReference type="ChEBI" id="CHEBI:46858"/>
        <dbReference type="ChEBI" id="CHEBI:90602"/>
    </reaction>
</comment>
<dbReference type="GO" id="GO:0030145">
    <property type="term" value="F:manganese ion binding"/>
    <property type="evidence" value="ECO:0007669"/>
    <property type="project" value="UniProtKB-UniRule"/>
</dbReference>
<protein>
    <recommendedName>
        <fullName evidence="8">Protein nucleotidyltransferase YdiU</fullName>
        <ecNumber evidence="8">2.7.7.-</ecNumber>
    </recommendedName>
    <alternativeName>
        <fullName evidence="8">Protein adenylyltransferase YdiU</fullName>
        <ecNumber evidence="8">2.7.7.108</ecNumber>
    </alternativeName>
    <alternativeName>
        <fullName evidence="8">Protein uridylyltransferase YdiU</fullName>
        <ecNumber evidence="8">2.7.7.-</ecNumber>
    </alternativeName>
</protein>
<dbReference type="GO" id="GO:0070733">
    <property type="term" value="F:AMPylase activity"/>
    <property type="evidence" value="ECO:0007669"/>
    <property type="project" value="UniProtKB-EC"/>
</dbReference>
<evidence type="ECO:0000313" key="9">
    <source>
        <dbReference type="EMBL" id="MBK8525460.1"/>
    </source>
</evidence>
<dbReference type="InterPro" id="IPR003846">
    <property type="entry name" value="SelO"/>
</dbReference>
<evidence type="ECO:0000256" key="3">
    <source>
        <dbReference type="ARBA" id="ARBA00022695"/>
    </source>
</evidence>
<dbReference type="EC" id="2.7.7.-" evidence="8"/>
<keyword evidence="8" id="KW-0464">Manganese</keyword>
<accession>A0A9D7K2Y5</accession>
<evidence type="ECO:0000256" key="5">
    <source>
        <dbReference type="ARBA" id="ARBA00022741"/>
    </source>
</evidence>
<name>A0A9D7K2Y5_9PROT</name>
<evidence type="ECO:0000256" key="6">
    <source>
        <dbReference type="ARBA" id="ARBA00022840"/>
    </source>
</evidence>
<comment type="catalytic activity">
    <reaction evidence="8">
        <text>L-tyrosyl-[protein] + ATP = O-(5'-adenylyl)-L-tyrosyl-[protein] + diphosphate</text>
        <dbReference type="Rhea" id="RHEA:54288"/>
        <dbReference type="Rhea" id="RHEA-COMP:10136"/>
        <dbReference type="Rhea" id="RHEA-COMP:13846"/>
        <dbReference type="ChEBI" id="CHEBI:30616"/>
        <dbReference type="ChEBI" id="CHEBI:33019"/>
        <dbReference type="ChEBI" id="CHEBI:46858"/>
        <dbReference type="ChEBI" id="CHEBI:83624"/>
        <dbReference type="EC" id="2.7.7.108"/>
    </reaction>
</comment>
<keyword evidence="7 8" id="KW-0460">Magnesium</keyword>
<organism evidence="9 10">
    <name type="scientific">Candidatus Proximibacter danicus</name>
    <dbReference type="NCBI Taxonomy" id="2954365"/>
    <lineage>
        <taxon>Bacteria</taxon>
        <taxon>Pseudomonadati</taxon>
        <taxon>Pseudomonadota</taxon>
        <taxon>Betaproteobacteria</taxon>
        <taxon>Candidatus Proximibacter</taxon>
    </lineage>
</organism>
<feature type="binding site" evidence="8">
    <location>
        <position position="142"/>
    </location>
    <ligand>
        <name>ATP</name>
        <dbReference type="ChEBI" id="CHEBI:30616"/>
    </ligand>
</feature>
<dbReference type="NCBIfam" id="NF000658">
    <property type="entry name" value="PRK00029.1"/>
    <property type="match status" value="1"/>
</dbReference>
<comment type="catalytic activity">
    <reaction evidence="8">
        <text>L-threonyl-[protein] + ATP = 3-O-(5'-adenylyl)-L-threonyl-[protein] + diphosphate</text>
        <dbReference type="Rhea" id="RHEA:54292"/>
        <dbReference type="Rhea" id="RHEA-COMP:11060"/>
        <dbReference type="Rhea" id="RHEA-COMP:13847"/>
        <dbReference type="ChEBI" id="CHEBI:30013"/>
        <dbReference type="ChEBI" id="CHEBI:30616"/>
        <dbReference type="ChEBI" id="CHEBI:33019"/>
        <dbReference type="ChEBI" id="CHEBI:138113"/>
        <dbReference type="EC" id="2.7.7.108"/>
    </reaction>
</comment>
<comment type="caution">
    <text evidence="9">The sequence shown here is derived from an EMBL/GenBank/DDBJ whole genome shotgun (WGS) entry which is preliminary data.</text>
</comment>
<feature type="binding site" evidence="8">
    <location>
        <position position="287"/>
    </location>
    <ligand>
        <name>ATP</name>
        <dbReference type="ChEBI" id="CHEBI:30616"/>
    </ligand>
</feature>